<evidence type="ECO:0000313" key="6">
    <source>
        <dbReference type="EMBL" id="SHH15415.1"/>
    </source>
</evidence>
<evidence type="ECO:0000256" key="1">
    <source>
        <dbReference type="ARBA" id="ARBA00004141"/>
    </source>
</evidence>
<evidence type="ECO:0000256" key="5">
    <source>
        <dbReference type="SAM" id="Phobius"/>
    </source>
</evidence>
<keyword evidence="2 5" id="KW-0812">Transmembrane</keyword>
<feature type="transmembrane region" description="Helical" evidence="5">
    <location>
        <begin position="6"/>
        <end position="27"/>
    </location>
</feature>
<feature type="transmembrane region" description="Helical" evidence="5">
    <location>
        <begin position="62"/>
        <end position="80"/>
    </location>
</feature>
<dbReference type="AlphaFoldDB" id="A0A1M5QMV3"/>
<accession>A0A1M5QMV3</accession>
<dbReference type="OrthoDB" id="9810206at2"/>
<dbReference type="EMBL" id="LT670818">
    <property type="protein sequence ID" value="SHH15415.1"/>
    <property type="molecule type" value="Genomic_DNA"/>
</dbReference>
<evidence type="ECO:0000313" key="7">
    <source>
        <dbReference type="Proteomes" id="UP000190675"/>
    </source>
</evidence>
<organism evidence="6 7">
    <name type="scientific">Bradyrhizobium erythrophlei</name>
    <dbReference type="NCBI Taxonomy" id="1437360"/>
    <lineage>
        <taxon>Bacteria</taxon>
        <taxon>Pseudomonadati</taxon>
        <taxon>Pseudomonadota</taxon>
        <taxon>Alphaproteobacteria</taxon>
        <taxon>Hyphomicrobiales</taxon>
        <taxon>Nitrobacteraceae</taxon>
        <taxon>Bradyrhizobium</taxon>
    </lineage>
</organism>
<evidence type="ECO:0000256" key="4">
    <source>
        <dbReference type="ARBA" id="ARBA00023136"/>
    </source>
</evidence>
<feature type="transmembrane region" description="Helical" evidence="5">
    <location>
        <begin position="117"/>
        <end position="137"/>
    </location>
</feature>
<dbReference type="GO" id="GO:0016020">
    <property type="term" value="C:membrane"/>
    <property type="evidence" value="ECO:0007669"/>
    <property type="project" value="UniProtKB-SubCell"/>
</dbReference>
<dbReference type="InterPro" id="IPR032808">
    <property type="entry name" value="DoxX"/>
</dbReference>
<protein>
    <submittedName>
        <fullName evidence="6">Uncharacterized membrane protein YphA, DoxX/SURF4 family</fullName>
    </submittedName>
</protein>
<dbReference type="RefSeq" id="WP_079569058.1">
    <property type="nucleotide sequence ID" value="NZ_LT670818.1"/>
</dbReference>
<comment type="subcellular location">
    <subcellularLocation>
        <location evidence="1">Membrane</location>
        <topology evidence="1">Multi-pass membrane protein</topology>
    </subcellularLocation>
</comment>
<reference evidence="6 7" key="1">
    <citation type="submission" date="2016-11" db="EMBL/GenBank/DDBJ databases">
        <authorList>
            <person name="Jaros S."/>
            <person name="Januszkiewicz K."/>
            <person name="Wedrychowicz H."/>
        </authorList>
    </citation>
    <scope>NUCLEOTIDE SEQUENCE [LARGE SCALE GENOMIC DNA]</scope>
    <source>
        <strain evidence="6 7">GAS242</strain>
    </source>
</reference>
<sequence>MPAFIIFGRILFAVLFIYSGATKLFAIPATAEFISAKVVVPALLTPYTSQLETMTGMSTPQMLAIAVGSFEVISGLMIALNFAARFFAILLIFFVAAVTFYFHDFWNQAPAESAKTLIDALKNLSIIGALFMIAGYGRRPRSSEPVYGEI</sequence>
<keyword evidence="4 5" id="KW-0472">Membrane</keyword>
<feature type="transmembrane region" description="Helical" evidence="5">
    <location>
        <begin position="86"/>
        <end position="105"/>
    </location>
</feature>
<evidence type="ECO:0000256" key="2">
    <source>
        <dbReference type="ARBA" id="ARBA00022692"/>
    </source>
</evidence>
<gene>
    <name evidence="6" type="ORF">SAMN05444169_6042</name>
</gene>
<name>A0A1M5QMV3_9BRAD</name>
<dbReference type="Pfam" id="PF07681">
    <property type="entry name" value="DoxX"/>
    <property type="match status" value="1"/>
</dbReference>
<dbReference type="Proteomes" id="UP000190675">
    <property type="component" value="Chromosome I"/>
</dbReference>
<proteinExistence type="predicted"/>
<keyword evidence="3 5" id="KW-1133">Transmembrane helix</keyword>
<evidence type="ECO:0000256" key="3">
    <source>
        <dbReference type="ARBA" id="ARBA00022989"/>
    </source>
</evidence>